<protein>
    <submittedName>
        <fullName evidence="1">Right-handed parallel beta-helix repeat-containing protein</fullName>
    </submittedName>
</protein>
<organism evidence="1 2">
    <name type="scientific">Fulvivirga sediminis</name>
    <dbReference type="NCBI Taxonomy" id="2803949"/>
    <lineage>
        <taxon>Bacteria</taxon>
        <taxon>Pseudomonadati</taxon>
        <taxon>Bacteroidota</taxon>
        <taxon>Cytophagia</taxon>
        <taxon>Cytophagales</taxon>
        <taxon>Fulvivirgaceae</taxon>
        <taxon>Fulvivirga</taxon>
    </lineage>
</organism>
<keyword evidence="2" id="KW-1185">Reference proteome</keyword>
<dbReference type="AlphaFoldDB" id="A0A937F437"/>
<accession>A0A937F437</accession>
<dbReference type="InterPro" id="IPR011050">
    <property type="entry name" value="Pectin_lyase_fold/virulence"/>
</dbReference>
<evidence type="ECO:0000313" key="2">
    <source>
        <dbReference type="Proteomes" id="UP000659388"/>
    </source>
</evidence>
<dbReference type="EMBL" id="JAESIY010000001">
    <property type="protein sequence ID" value="MBL3654646.1"/>
    <property type="molecule type" value="Genomic_DNA"/>
</dbReference>
<dbReference type="RefSeq" id="WP_202241649.1">
    <property type="nucleotide sequence ID" value="NZ_JAESIY010000001.1"/>
</dbReference>
<name>A0A937F437_9BACT</name>
<evidence type="ECO:0000313" key="1">
    <source>
        <dbReference type="EMBL" id="MBL3654646.1"/>
    </source>
</evidence>
<comment type="caution">
    <text evidence="1">The sequence shown here is derived from an EMBL/GenBank/DDBJ whole genome shotgun (WGS) entry which is preliminary data.</text>
</comment>
<gene>
    <name evidence="1" type="ORF">JL102_00775</name>
</gene>
<dbReference type="Proteomes" id="UP000659388">
    <property type="component" value="Unassembled WGS sequence"/>
</dbReference>
<reference evidence="1" key="1">
    <citation type="submission" date="2021-01" db="EMBL/GenBank/DDBJ databases">
        <title>Fulvivirga kasyanovii gen. nov., sp nov., a novel member of the phylum Bacteroidetes isolated from seawater in a mussel farm.</title>
        <authorList>
            <person name="Zhao L.-H."/>
            <person name="Wang Z.-J."/>
        </authorList>
    </citation>
    <scope>NUCLEOTIDE SEQUENCE</scope>
    <source>
        <strain evidence="1">2943</strain>
    </source>
</reference>
<sequence>MKYILPVLCLFITIWACKPEEEKFTYDSSAALRFSADTVLFDTIFTSVGSITKRFKVYNDNKNALNIESITLADNASPYTIYVNGRAASSFSDTRILGEDSLLVLVEVRIDPNDQDLPFIVADEIVFNTNGNRQDVKLVSWGQDANFIHGTLKLCDEVWTANRPYVIYNSIIVESSCNLTIEPGAKIYSHNSSYILVEGSITAEGTAEERISFTNDRLDYENVPGQWGGIVFLEGSKNNSITYADIRNAEVGIYLGTPDDDDIADLVIGNCTIENIGGLAENPITGGLVAPGYGVLAITSDLYMYNTLINNCAVNVLGNYAGGNYIYEHCTFANYSFDFFREDPAVVFSNNLQLLADSLLVADLNIELYNNIIWGSIRDEIILSSESSKKFELAMSNNIIRTNLEQLNTNNNIINQDPHFVNPSNYNYHLDTLSIAKDAGIDINLSTDHDGNTRDAKPDIGAFERIEN</sequence>
<dbReference type="SUPFAM" id="SSF51126">
    <property type="entry name" value="Pectin lyase-like"/>
    <property type="match status" value="1"/>
</dbReference>
<proteinExistence type="predicted"/>